<evidence type="ECO:0000313" key="6">
    <source>
        <dbReference type="Proteomes" id="UP000750711"/>
    </source>
</evidence>
<feature type="transmembrane region" description="Helical" evidence="4">
    <location>
        <begin position="210"/>
        <end position="228"/>
    </location>
</feature>
<comment type="similarity">
    <text evidence="2">Belongs to the major facilitator superfamily. Monocarboxylate porter (TC 2.A.1.13) family.</text>
</comment>
<feature type="transmembrane region" description="Helical" evidence="4">
    <location>
        <begin position="281"/>
        <end position="304"/>
    </location>
</feature>
<evidence type="ECO:0000256" key="2">
    <source>
        <dbReference type="ARBA" id="ARBA00006727"/>
    </source>
</evidence>
<dbReference type="PANTHER" id="PTHR11360:SF130">
    <property type="entry name" value="MAJOR FACILITATOR SUPERFAMILY (MFS) PROFILE DOMAIN-CONTAINING PROTEIN-RELATED"/>
    <property type="match status" value="1"/>
</dbReference>
<dbReference type="SUPFAM" id="SSF103473">
    <property type="entry name" value="MFS general substrate transporter"/>
    <property type="match status" value="1"/>
</dbReference>
<feature type="compositionally biased region" description="Polar residues" evidence="3">
    <location>
        <begin position="1"/>
        <end position="24"/>
    </location>
</feature>
<gene>
    <name evidence="5" type="ORF">GP486_005423</name>
</gene>
<feature type="transmembrane region" description="Helical" evidence="4">
    <location>
        <begin position="410"/>
        <end position="431"/>
    </location>
</feature>
<keyword evidence="4" id="KW-1133">Transmembrane helix</keyword>
<keyword evidence="6" id="KW-1185">Reference proteome</keyword>
<feature type="region of interest" description="Disordered" evidence="3">
    <location>
        <begin position="1"/>
        <end position="34"/>
    </location>
</feature>
<evidence type="ECO:0000256" key="1">
    <source>
        <dbReference type="ARBA" id="ARBA00004141"/>
    </source>
</evidence>
<dbReference type="Pfam" id="PF07690">
    <property type="entry name" value="MFS_1"/>
    <property type="match status" value="1"/>
</dbReference>
<reference evidence="5" key="1">
    <citation type="submission" date="2021-03" db="EMBL/GenBank/DDBJ databases">
        <title>Comparative genomics and phylogenomic investigation of the class Geoglossomycetes provide insights into ecological specialization and systematics.</title>
        <authorList>
            <person name="Melie T."/>
            <person name="Pirro S."/>
            <person name="Miller A.N."/>
            <person name="Quandt A."/>
        </authorList>
    </citation>
    <scope>NUCLEOTIDE SEQUENCE</scope>
    <source>
        <strain evidence="5">CAQ_001_2017</strain>
    </source>
</reference>
<dbReference type="Proteomes" id="UP000750711">
    <property type="component" value="Unassembled WGS sequence"/>
</dbReference>
<accession>A0A9P8L996</accession>
<dbReference type="EMBL" id="JAGHQM010001010">
    <property type="protein sequence ID" value="KAH0556791.1"/>
    <property type="molecule type" value="Genomic_DNA"/>
</dbReference>
<feature type="transmembrane region" description="Helical" evidence="4">
    <location>
        <begin position="347"/>
        <end position="367"/>
    </location>
</feature>
<feature type="transmembrane region" description="Helical" evidence="4">
    <location>
        <begin position="319"/>
        <end position="335"/>
    </location>
</feature>
<feature type="transmembrane region" description="Helical" evidence="4">
    <location>
        <begin position="240"/>
        <end position="260"/>
    </location>
</feature>
<comment type="caution">
    <text evidence="5">The sequence shown here is derived from an EMBL/GenBank/DDBJ whole genome shotgun (WGS) entry which is preliminary data.</text>
</comment>
<keyword evidence="4" id="KW-0472">Membrane</keyword>
<keyword evidence="4" id="KW-0812">Transmembrane</keyword>
<sequence>MPNMRASNDAGSDVSSATDQSVTSEKLERYNLESGDARSVLDGVERLATPTDPDIEMGGVLAHKSTKSSWRDPGPPPDGGIVAWTQVVMVHLVVFNTWGCINSFGVFQTYYVNTLGRPPSDISWVGSMQIFLVFFIGTFSGRATDAGYFHLIFSIGTALQAVGIFATSFASAYWQLFLSQGVCQGLASGLLFCPTLALLSTYFSKKRGIALGIVASGSATGGLVFPAIVEQLLPRIGFPWTVRVIGFIAVGTLMIVNTFMKTRLPPRRAGPLVEWAAFKEVPYVLFSIGMFLMFLGIYFAFYYIGSFGRAVGLSTKDSITLLLIMNGVGIVGRLVPNYAADRWFGPLNTMIPSAAFASVVLFCWIPVQDSTGLTVFSVLYGLFAAGVQSLFPATLSALTTDMGKMGVRMGMVFSIISFASLIGPPIAGALIQQRNGGYLYAQIYAGSVVMCGCLMLVATRIAKVGLKLRERV</sequence>
<comment type="subcellular location">
    <subcellularLocation>
        <location evidence="1">Membrane</location>
        <topology evidence="1">Multi-pass membrane protein</topology>
    </subcellularLocation>
</comment>
<dbReference type="AlphaFoldDB" id="A0A9P8L996"/>
<proteinExistence type="inferred from homology"/>
<protein>
    <recommendedName>
        <fullName evidence="7">Major facilitator superfamily (MFS) profile domain-containing protein</fullName>
    </recommendedName>
</protein>
<feature type="transmembrane region" description="Helical" evidence="4">
    <location>
        <begin position="122"/>
        <end position="139"/>
    </location>
</feature>
<evidence type="ECO:0000313" key="5">
    <source>
        <dbReference type="EMBL" id="KAH0556791.1"/>
    </source>
</evidence>
<dbReference type="Gene3D" id="1.20.1250.20">
    <property type="entry name" value="MFS general substrate transporter like domains"/>
    <property type="match status" value="2"/>
</dbReference>
<feature type="transmembrane region" description="Helical" evidence="4">
    <location>
        <begin position="186"/>
        <end position="203"/>
    </location>
</feature>
<dbReference type="GO" id="GO:0022857">
    <property type="term" value="F:transmembrane transporter activity"/>
    <property type="evidence" value="ECO:0007669"/>
    <property type="project" value="InterPro"/>
</dbReference>
<evidence type="ECO:0008006" key="7">
    <source>
        <dbReference type="Google" id="ProtNLM"/>
    </source>
</evidence>
<name>A0A9P8L996_9PEZI</name>
<evidence type="ECO:0000256" key="3">
    <source>
        <dbReference type="SAM" id="MobiDB-lite"/>
    </source>
</evidence>
<dbReference type="PANTHER" id="PTHR11360">
    <property type="entry name" value="MONOCARBOXYLATE TRANSPORTER"/>
    <property type="match status" value="1"/>
</dbReference>
<organism evidence="5 6">
    <name type="scientific">Trichoglossum hirsutum</name>
    <dbReference type="NCBI Taxonomy" id="265104"/>
    <lineage>
        <taxon>Eukaryota</taxon>
        <taxon>Fungi</taxon>
        <taxon>Dikarya</taxon>
        <taxon>Ascomycota</taxon>
        <taxon>Pezizomycotina</taxon>
        <taxon>Geoglossomycetes</taxon>
        <taxon>Geoglossales</taxon>
        <taxon>Geoglossaceae</taxon>
        <taxon>Trichoglossum</taxon>
    </lineage>
</organism>
<feature type="transmembrane region" description="Helical" evidence="4">
    <location>
        <begin position="443"/>
        <end position="462"/>
    </location>
</feature>
<dbReference type="InterPro" id="IPR011701">
    <property type="entry name" value="MFS"/>
</dbReference>
<feature type="transmembrane region" description="Helical" evidence="4">
    <location>
        <begin position="373"/>
        <end position="398"/>
    </location>
</feature>
<feature type="transmembrane region" description="Helical" evidence="4">
    <location>
        <begin position="151"/>
        <end position="174"/>
    </location>
</feature>
<dbReference type="InterPro" id="IPR050327">
    <property type="entry name" value="Proton-linked_MCT"/>
</dbReference>
<feature type="transmembrane region" description="Helical" evidence="4">
    <location>
        <begin position="87"/>
        <end position="110"/>
    </location>
</feature>
<dbReference type="GO" id="GO:0016020">
    <property type="term" value="C:membrane"/>
    <property type="evidence" value="ECO:0007669"/>
    <property type="project" value="UniProtKB-SubCell"/>
</dbReference>
<dbReference type="InterPro" id="IPR036259">
    <property type="entry name" value="MFS_trans_sf"/>
</dbReference>
<evidence type="ECO:0000256" key="4">
    <source>
        <dbReference type="SAM" id="Phobius"/>
    </source>
</evidence>